<proteinExistence type="predicted"/>
<dbReference type="Proteomes" id="UP000614200">
    <property type="component" value="Unassembled WGS sequence"/>
</dbReference>
<organism evidence="1 2">
    <name type="scientific">Fusibacter ferrireducens</name>
    <dbReference type="NCBI Taxonomy" id="2785058"/>
    <lineage>
        <taxon>Bacteria</taxon>
        <taxon>Bacillati</taxon>
        <taxon>Bacillota</taxon>
        <taxon>Clostridia</taxon>
        <taxon>Eubacteriales</taxon>
        <taxon>Eubacteriales Family XII. Incertae Sedis</taxon>
        <taxon>Fusibacter</taxon>
    </lineage>
</organism>
<dbReference type="InterPro" id="IPR027417">
    <property type="entry name" value="P-loop_NTPase"/>
</dbReference>
<dbReference type="RefSeq" id="WP_194704267.1">
    <property type="nucleotide sequence ID" value="NZ_JADKNH010000029.1"/>
</dbReference>
<keyword evidence="1" id="KW-0418">Kinase</keyword>
<dbReference type="Pfam" id="PF10662">
    <property type="entry name" value="PduV-EutP"/>
    <property type="match status" value="1"/>
</dbReference>
<dbReference type="PANTHER" id="PTHR40453">
    <property type="entry name" value="PROTEIN YOEF"/>
    <property type="match status" value="1"/>
</dbReference>
<comment type="caution">
    <text evidence="1">The sequence shown here is derived from an EMBL/GenBank/DDBJ whole genome shotgun (WGS) entry which is preliminary data.</text>
</comment>
<accession>A0ABS0A1E8</accession>
<protein>
    <submittedName>
        <fullName evidence="1">Histidine kinase N-terminal domain-containing protein</fullName>
    </submittedName>
</protein>
<dbReference type="InterPro" id="IPR012381">
    <property type="entry name" value="EutP_PduV"/>
</dbReference>
<keyword evidence="2" id="KW-1185">Reference proteome</keyword>
<name>A0ABS0A1E8_9FIRM</name>
<dbReference type="InterPro" id="IPR038424">
    <property type="entry name" value="H_kinase_PdtaS_GAF_sf"/>
</dbReference>
<dbReference type="Gene3D" id="3.30.450.280">
    <property type="entry name" value="GAF domain"/>
    <property type="match status" value="1"/>
</dbReference>
<dbReference type="SUPFAM" id="SSF52540">
    <property type="entry name" value="P-loop containing nucleoside triphosphate hydrolases"/>
    <property type="match status" value="1"/>
</dbReference>
<evidence type="ECO:0000313" key="2">
    <source>
        <dbReference type="Proteomes" id="UP000614200"/>
    </source>
</evidence>
<dbReference type="EMBL" id="JADKNH010000029">
    <property type="protein sequence ID" value="MBF4696031.1"/>
    <property type="molecule type" value="Genomic_DNA"/>
</dbReference>
<gene>
    <name evidence="1" type="ORF">ISU02_23275</name>
</gene>
<keyword evidence="1" id="KW-0808">Transferase</keyword>
<reference evidence="1 2" key="1">
    <citation type="submission" date="2020-11" db="EMBL/GenBank/DDBJ databases">
        <title>Fusibacter basophilias sp. nov.</title>
        <authorList>
            <person name="Qiu D."/>
        </authorList>
    </citation>
    <scope>NUCLEOTIDE SEQUENCE [LARGE SCALE GENOMIC DNA]</scope>
    <source>
        <strain evidence="1 2">Q10-2</strain>
    </source>
</reference>
<dbReference type="GO" id="GO:0016301">
    <property type="term" value="F:kinase activity"/>
    <property type="evidence" value="ECO:0007669"/>
    <property type="project" value="UniProtKB-KW"/>
</dbReference>
<sequence>MGKIIFMGKTGVGKTTLIQNLRSETQHYKKTQTVEFYGHYIDAPGEYIENPRFYNTLITLSLNAGVFIDCPTRESGVAIVVAEAKLTKHKSMYKETVVGEFAFRHIEPAAVRTLELGMPTRDLRAITQEDQIVKQNVVPIKNEHETTIACLIVETDVYEKENENARMQILSETTEQLTETLMDTMNEKILMQPYLNDGIVIFGKNGLSQSLNWAEQA</sequence>
<evidence type="ECO:0000313" key="1">
    <source>
        <dbReference type="EMBL" id="MBF4696031.1"/>
    </source>
</evidence>
<dbReference type="PANTHER" id="PTHR40453:SF1">
    <property type="entry name" value="PROTEIN YOEF"/>
    <property type="match status" value="1"/>
</dbReference>